<keyword evidence="7 8" id="KW-0684">Rhamnose metabolism</keyword>
<dbReference type="FunFam" id="3.30.420.40:FF:000064">
    <property type="entry name" value="Rhamnulokinase"/>
    <property type="match status" value="1"/>
</dbReference>
<evidence type="ECO:0000256" key="1">
    <source>
        <dbReference type="ARBA" id="ARBA00009156"/>
    </source>
</evidence>
<keyword evidence="6 8" id="KW-1015">Disulfide bond</keyword>
<dbReference type="CDD" id="cd07771">
    <property type="entry name" value="ASKHA_NBD_FGGY_RhaB-like"/>
    <property type="match status" value="1"/>
</dbReference>
<feature type="binding site" evidence="8">
    <location>
        <position position="295"/>
    </location>
    <ligand>
        <name>substrate</name>
    </ligand>
</feature>
<feature type="binding site" evidence="8">
    <location>
        <position position="258"/>
    </location>
    <ligand>
        <name>ATP</name>
        <dbReference type="ChEBI" id="CHEBI:30616"/>
    </ligand>
</feature>
<evidence type="ECO:0000256" key="7">
    <source>
        <dbReference type="ARBA" id="ARBA00023308"/>
    </source>
</evidence>
<dbReference type="PANTHER" id="PTHR10196">
    <property type="entry name" value="SUGAR KINASE"/>
    <property type="match status" value="1"/>
</dbReference>
<gene>
    <name evidence="8 12" type="primary">rhaB</name>
    <name evidence="12" type="ORF">BT1A1_2528</name>
</gene>
<comment type="caution">
    <text evidence="8">Lacks conserved residue(s) required for the propagation of feature annotation.</text>
</comment>
<dbReference type="GO" id="GO:0019301">
    <property type="term" value="P:rhamnose catabolic process"/>
    <property type="evidence" value="ECO:0007669"/>
    <property type="project" value="UniProtKB-UniRule"/>
</dbReference>
<comment type="similarity">
    <text evidence="1">Belongs to the FGGY kinase family.</text>
</comment>
<feature type="disulfide bond" evidence="8">
    <location>
        <begin position="353"/>
        <end position="370"/>
    </location>
</feature>
<keyword evidence="8" id="KW-0460">Magnesium</keyword>
<comment type="cofactor">
    <cofactor evidence="8">
        <name>Mg(2+)</name>
        <dbReference type="ChEBI" id="CHEBI:18420"/>
    </cofactor>
</comment>
<dbReference type="GO" id="GO:0004370">
    <property type="term" value="F:glycerol kinase activity"/>
    <property type="evidence" value="ECO:0007669"/>
    <property type="project" value="TreeGrafter"/>
</dbReference>
<keyword evidence="2 8" id="KW-0808">Transferase</keyword>
<keyword evidence="4 8" id="KW-0418">Kinase</keyword>
<evidence type="ECO:0000259" key="10">
    <source>
        <dbReference type="Pfam" id="PF00370"/>
    </source>
</evidence>
<sequence>MMRNYLAVDIGASSGRLILGNVRDGKIEIQEIHRFKNGFSKTDGHDRWDIDKLINEIFIGLEKVKKAGINECVLGIDTWAVDYVLIDKSGKKLADPISYRDTRTIGAIDKLTSTYPKQYIYEKTGIQFLEFNTLYQLYTEDKELLKLADKILLIPDYIGYVLTGKAVSEVTNSSTTQMLNLREKLFDTDLLNHVHVTEDKFAPLVESGTSLGGIKEEWYEKYDLPKCEVIAVASHDTASAVLGTPGFGDNWAFLSSGTWSLLGMELTVPNTSEVAYKENYTNEWGAYGTYRFLKNIMGLWIVQEIARNFDYTYSFAEMAEQAEKCEPFQQFIDVNDQRFNNPENMVKEIQNYCMETGQKVPETIGELTNCIYSNLALCYAIELEKLRRITDRSVQDLHIVGGGSNVHFLNQLTANLANIHVYAGPSEATAIGNLLVQMISKNEISNIKEARAMTRQSFEMTTYKPQDGNWQEVIADYKQFLHSIKKH</sequence>
<feature type="binding site" evidence="8">
    <location>
        <begin position="12"/>
        <end position="16"/>
    </location>
    <ligand>
        <name>ATP</name>
        <dbReference type="ChEBI" id="CHEBI:30616"/>
    </ligand>
</feature>
<feature type="domain" description="Carbohydrate kinase FGGY N-terminal" evidence="10">
    <location>
        <begin position="5"/>
        <end position="243"/>
    </location>
</feature>
<dbReference type="HAMAP" id="MF_01535">
    <property type="entry name" value="Rhamnulokinase"/>
    <property type="match status" value="1"/>
</dbReference>
<comment type="similarity">
    <text evidence="8">Belongs to the rhamnulokinase family.</text>
</comment>
<feature type="binding site" evidence="8">
    <location>
        <position position="402"/>
    </location>
    <ligand>
        <name>ATP</name>
        <dbReference type="ChEBI" id="CHEBI:30616"/>
    </ligand>
</feature>
<feature type="domain" description="Carbohydrate kinase FGGY C-terminal" evidence="11">
    <location>
        <begin position="253"/>
        <end position="439"/>
    </location>
</feature>
<dbReference type="GO" id="GO:0005829">
    <property type="term" value="C:cytosol"/>
    <property type="evidence" value="ECO:0007669"/>
    <property type="project" value="TreeGrafter"/>
</dbReference>
<evidence type="ECO:0000256" key="8">
    <source>
        <dbReference type="HAMAP-Rule" id="MF_01535"/>
    </source>
</evidence>
<dbReference type="InterPro" id="IPR043129">
    <property type="entry name" value="ATPase_NBD"/>
</dbReference>
<feature type="binding site" evidence="8">
    <location>
        <position position="80"/>
    </location>
    <ligand>
        <name>substrate</name>
    </ligand>
</feature>
<dbReference type="Proteomes" id="UP000040576">
    <property type="component" value="Unassembled WGS sequence"/>
</dbReference>
<comment type="function">
    <text evidence="8">Involved in the catabolism of L-rhamnose (6-deoxy-L-mannose). Catalyzes the transfer of the gamma-phosphate group from ATP to the 1-hydroxyl group of L-rhamnulose to yield L-rhamnulose 1-phosphate.</text>
</comment>
<feature type="active site" description="Proton acceptor" evidence="8">
    <location>
        <position position="236"/>
    </location>
</feature>
<dbReference type="GO" id="GO:0005524">
    <property type="term" value="F:ATP binding"/>
    <property type="evidence" value="ECO:0007669"/>
    <property type="project" value="UniProtKB-KW"/>
</dbReference>
<proteinExistence type="inferred from homology"/>
<dbReference type="GO" id="GO:0006071">
    <property type="term" value="P:glycerol metabolic process"/>
    <property type="evidence" value="ECO:0007669"/>
    <property type="project" value="TreeGrafter"/>
</dbReference>
<dbReference type="NCBIfam" id="TIGR02627">
    <property type="entry name" value="rhamnulo_kin"/>
    <property type="match status" value="1"/>
</dbReference>
<dbReference type="InterPro" id="IPR013449">
    <property type="entry name" value="Rhamnulokinase"/>
</dbReference>
<dbReference type="GO" id="GO:0008993">
    <property type="term" value="F:rhamnulokinase activity"/>
    <property type="evidence" value="ECO:0007669"/>
    <property type="project" value="UniProtKB-UniRule"/>
</dbReference>
<dbReference type="SUPFAM" id="SSF53067">
    <property type="entry name" value="Actin-like ATPase domain"/>
    <property type="match status" value="2"/>
</dbReference>
<dbReference type="Pfam" id="PF02782">
    <property type="entry name" value="FGGY_C"/>
    <property type="match status" value="1"/>
</dbReference>
<reference evidence="12 13" key="1">
    <citation type="submission" date="2014-07" db="EMBL/GenBank/DDBJ databases">
        <authorList>
            <person name="Wibberg Daniel"/>
        </authorList>
    </citation>
    <scope>NUCLEOTIDE SEQUENCE [LARGE SCALE GENOMIC DNA]</scope>
</reference>
<dbReference type="Pfam" id="PF00370">
    <property type="entry name" value="FGGY_N"/>
    <property type="match status" value="1"/>
</dbReference>
<accession>A0A090IWA5</accession>
<comment type="pathway">
    <text evidence="8">Carbohydrate degradation; L-rhamnose degradation; glycerone phosphate from L-rhamnose: step 2/3.</text>
</comment>
<dbReference type="UniPathway" id="UPA00541">
    <property type="reaction ID" value="UER00602"/>
</dbReference>
<dbReference type="InterPro" id="IPR018484">
    <property type="entry name" value="FGGY_N"/>
</dbReference>
<evidence type="ECO:0000256" key="9">
    <source>
        <dbReference type="NCBIfam" id="TIGR02627"/>
    </source>
</evidence>
<evidence type="ECO:0000256" key="2">
    <source>
        <dbReference type="ARBA" id="ARBA00022679"/>
    </source>
</evidence>
<dbReference type="AlphaFoldDB" id="A0A090IWA5"/>
<keyword evidence="13" id="KW-1185">Reference proteome</keyword>
<evidence type="ECO:0000313" key="13">
    <source>
        <dbReference type="Proteomes" id="UP000040576"/>
    </source>
</evidence>
<keyword evidence="3 8" id="KW-0547">Nucleotide-binding</keyword>
<dbReference type="EC" id="2.7.1.5" evidence="8 9"/>
<dbReference type="EMBL" id="CCRF01000070">
    <property type="protein sequence ID" value="CEE02346.1"/>
    <property type="molecule type" value="Genomic_DNA"/>
</dbReference>
<evidence type="ECO:0000256" key="3">
    <source>
        <dbReference type="ARBA" id="ARBA00022741"/>
    </source>
</evidence>
<dbReference type="InterPro" id="IPR018485">
    <property type="entry name" value="FGGY_C"/>
</dbReference>
<comment type="catalytic activity">
    <reaction evidence="8">
        <text>L-rhamnulose + ATP = L-rhamnulose 1-phosphate + ADP + H(+)</text>
        <dbReference type="Rhea" id="RHEA:20117"/>
        <dbReference type="ChEBI" id="CHEBI:15378"/>
        <dbReference type="ChEBI" id="CHEBI:17897"/>
        <dbReference type="ChEBI" id="CHEBI:30616"/>
        <dbReference type="ChEBI" id="CHEBI:58313"/>
        <dbReference type="ChEBI" id="CHEBI:456216"/>
        <dbReference type="EC" id="2.7.1.5"/>
    </reaction>
</comment>
<evidence type="ECO:0000256" key="6">
    <source>
        <dbReference type="ARBA" id="ARBA00023157"/>
    </source>
</evidence>
<dbReference type="Gene3D" id="3.30.420.40">
    <property type="match status" value="2"/>
</dbReference>
<organism evidence="12 13">
    <name type="scientific">Caldibacillus thermoamylovorans</name>
    <dbReference type="NCBI Taxonomy" id="35841"/>
    <lineage>
        <taxon>Bacteria</taxon>
        <taxon>Bacillati</taxon>
        <taxon>Bacillota</taxon>
        <taxon>Bacilli</taxon>
        <taxon>Bacillales</taxon>
        <taxon>Bacillaceae</taxon>
        <taxon>Caldibacillus</taxon>
    </lineage>
</organism>
<evidence type="ECO:0000256" key="4">
    <source>
        <dbReference type="ARBA" id="ARBA00022777"/>
    </source>
</evidence>
<evidence type="ECO:0000256" key="5">
    <source>
        <dbReference type="ARBA" id="ARBA00022840"/>
    </source>
</evidence>
<protein>
    <recommendedName>
        <fullName evidence="8 9">Rhamnulokinase</fullName>
        <shortName evidence="8">RhaB</shortName>
        <ecNumber evidence="8 9">2.7.1.5</ecNumber>
    </recommendedName>
    <alternativeName>
        <fullName evidence="8">ATP:L-rhamnulose phosphotransferase</fullName>
    </alternativeName>
    <alternativeName>
        <fullName evidence="8">L-rhamnulose 1-kinase</fullName>
    </alternativeName>
    <alternativeName>
        <fullName evidence="8">Rhamnulose kinase</fullName>
    </alternativeName>
</protein>
<dbReference type="PANTHER" id="PTHR10196:SF93">
    <property type="entry name" value="L-RHAMNULOKINASE"/>
    <property type="match status" value="1"/>
</dbReference>
<evidence type="ECO:0000259" key="11">
    <source>
        <dbReference type="Pfam" id="PF02782"/>
    </source>
</evidence>
<feature type="binding site" evidence="8">
    <location>
        <begin position="235"/>
        <end position="237"/>
    </location>
    <ligand>
        <name>substrate</name>
    </ligand>
</feature>
<keyword evidence="5 8" id="KW-0067">ATP-binding</keyword>
<feature type="binding site" evidence="8">
    <location>
        <position position="303"/>
    </location>
    <ligand>
        <name>ATP</name>
        <dbReference type="ChEBI" id="CHEBI:30616"/>
    </ligand>
</feature>
<evidence type="ECO:0000313" key="12">
    <source>
        <dbReference type="EMBL" id="CEE02346.1"/>
    </source>
</evidence>
<name>A0A090IWA5_9BACI</name>